<dbReference type="GO" id="GO:0032259">
    <property type="term" value="P:methylation"/>
    <property type="evidence" value="ECO:0007669"/>
    <property type="project" value="UniProtKB-KW"/>
</dbReference>
<dbReference type="GO" id="GO:0008168">
    <property type="term" value="F:methyltransferase activity"/>
    <property type="evidence" value="ECO:0007669"/>
    <property type="project" value="UniProtKB-KW"/>
</dbReference>
<name>A0AAW9DR23_ACIAO</name>
<dbReference type="Pfam" id="PF13578">
    <property type="entry name" value="Methyltransf_24"/>
    <property type="match status" value="1"/>
</dbReference>
<dbReference type="EMBL" id="JAWXYB010000018">
    <property type="protein sequence ID" value="MDX5931450.1"/>
    <property type="molecule type" value="Genomic_DNA"/>
</dbReference>
<reference evidence="1 2" key="1">
    <citation type="submission" date="2023-11" db="EMBL/GenBank/DDBJ databases">
        <title>MicrobeMod: A computational toolkit for identifying prokaryotic methylation and restriction-modification with nanopore sequencing.</title>
        <authorList>
            <person name="Crits-Christoph A."/>
            <person name="Kang S.C."/>
            <person name="Lee H."/>
            <person name="Ostrov N."/>
        </authorList>
    </citation>
    <scope>NUCLEOTIDE SEQUENCE [LARGE SCALE GENOMIC DNA]</scope>
    <source>
        <strain evidence="1 2">DSMZ 700</strain>
    </source>
</reference>
<dbReference type="PANTHER" id="PTHR40036">
    <property type="entry name" value="MACROCIN O-METHYLTRANSFERASE"/>
    <property type="match status" value="1"/>
</dbReference>
<dbReference type="RefSeq" id="WP_319614364.1">
    <property type="nucleotide sequence ID" value="NZ_JAWXYB010000018.1"/>
</dbReference>
<sequence length="233" mass="26115">MAILQRGLRGGLMARAYRKVLHSWYLNDIAFDVRLHAKREAVAYIVEHMQAAMMLRDRFALLRFALARAPQSGLVLEFGVEKGLSITCLANATTRIVHGFDSFQGLPDDWSGTAAARGTFDRQGTPPKVPANARLHVGWFDATLPRFLAEASEPVALLHVDCDIYSSTRTIFDLLGPRLVAGSVIVFDEYFNYPGWRQHEYKAFQEFCAAGGRRYRYLGYAGEKGHVAVVMED</sequence>
<dbReference type="Gene3D" id="3.40.50.150">
    <property type="entry name" value="Vaccinia Virus protein VP39"/>
    <property type="match status" value="1"/>
</dbReference>
<organism evidence="1 2">
    <name type="scientific">Acidiphilium acidophilum</name>
    <name type="common">Thiobacillus acidophilus</name>
    <dbReference type="NCBI Taxonomy" id="76588"/>
    <lineage>
        <taxon>Bacteria</taxon>
        <taxon>Pseudomonadati</taxon>
        <taxon>Pseudomonadota</taxon>
        <taxon>Alphaproteobacteria</taxon>
        <taxon>Acetobacterales</taxon>
        <taxon>Acidocellaceae</taxon>
        <taxon>Acidiphilium</taxon>
    </lineage>
</organism>
<dbReference type="InterPro" id="IPR008884">
    <property type="entry name" value="TylF_MeTrfase"/>
</dbReference>
<gene>
    <name evidence="1" type="ORF">SIL87_11790</name>
</gene>
<dbReference type="AlphaFoldDB" id="A0AAW9DR23"/>
<protein>
    <submittedName>
        <fullName evidence="1">Class I SAM-dependent methyltransferase</fullName>
        <ecNumber evidence="1">2.1.1.-</ecNumber>
    </submittedName>
</protein>
<keyword evidence="1" id="KW-0489">Methyltransferase</keyword>
<accession>A0AAW9DR23</accession>
<dbReference type="SUPFAM" id="SSF53335">
    <property type="entry name" value="S-adenosyl-L-methionine-dependent methyltransferases"/>
    <property type="match status" value="1"/>
</dbReference>
<evidence type="ECO:0000313" key="2">
    <source>
        <dbReference type="Proteomes" id="UP001279553"/>
    </source>
</evidence>
<proteinExistence type="predicted"/>
<dbReference type="EC" id="2.1.1.-" evidence="1"/>
<dbReference type="Proteomes" id="UP001279553">
    <property type="component" value="Unassembled WGS sequence"/>
</dbReference>
<dbReference type="PANTHER" id="PTHR40036:SF1">
    <property type="entry name" value="MACROCIN O-METHYLTRANSFERASE"/>
    <property type="match status" value="1"/>
</dbReference>
<keyword evidence="2" id="KW-1185">Reference proteome</keyword>
<dbReference type="InterPro" id="IPR029063">
    <property type="entry name" value="SAM-dependent_MTases_sf"/>
</dbReference>
<keyword evidence="1" id="KW-0808">Transferase</keyword>
<evidence type="ECO:0000313" key="1">
    <source>
        <dbReference type="EMBL" id="MDX5931450.1"/>
    </source>
</evidence>
<comment type="caution">
    <text evidence="1">The sequence shown here is derived from an EMBL/GenBank/DDBJ whole genome shotgun (WGS) entry which is preliminary data.</text>
</comment>